<dbReference type="PANTHER" id="PTHR35186:SF4">
    <property type="entry name" value="PRION-INHIBITION AND PROPAGATION HELO DOMAIN-CONTAINING PROTEIN"/>
    <property type="match status" value="1"/>
</dbReference>
<keyword evidence="4" id="KW-1185">Reference proteome</keyword>
<feature type="region of interest" description="Disordered" evidence="1">
    <location>
        <begin position="282"/>
        <end position="309"/>
    </location>
</feature>
<evidence type="ECO:0000259" key="2">
    <source>
        <dbReference type="Pfam" id="PF24476"/>
    </source>
</evidence>
<dbReference type="EMBL" id="JAXLQG010000007">
    <property type="protein sequence ID" value="KAK5537636.1"/>
    <property type="molecule type" value="Genomic_DNA"/>
</dbReference>
<dbReference type="PANTHER" id="PTHR35186">
    <property type="entry name" value="ANK_REP_REGION DOMAIN-CONTAINING PROTEIN"/>
    <property type="match status" value="1"/>
</dbReference>
<evidence type="ECO:0000313" key="4">
    <source>
        <dbReference type="Proteomes" id="UP001345827"/>
    </source>
</evidence>
<accession>A0AAV9QCN5</accession>
<evidence type="ECO:0000313" key="3">
    <source>
        <dbReference type="EMBL" id="KAK5537636.1"/>
    </source>
</evidence>
<gene>
    <name evidence="3" type="ORF">LTR25_004888</name>
</gene>
<feature type="domain" description="DUF7580" evidence="2">
    <location>
        <begin position="207"/>
        <end position="555"/>
    </location>
</feature>
<evidence type="ECO:0000256" key="1">
    <source>
        <dbReference type="SAM" id="MobiDB-lite"/>
    </source>
</evidence>
<dbReference type="Proteomes" id="UP001345827">
    <property type="component" value="Unassembled WGS sequence"/>
</dbReference>
<name>A0AAV9QCN5_9PEZI</name>
<comment type="caution">
    <text evidence="3">The sequence shown here is derived from an EMBL/GenBank/DDBJ whole genome shotgun (WGS) entry which is preliminary data.</text>
</comment>
<sequence length="561" mass="62823">MSGIEVVGIVLGVIPILVQALDNYKSGLRTLGSGFRKRMTVEKLCRVLLLQASTLEELVKHVLLSSGCEAPTHFDAQTRAILSNPEIEPDIEEYLGGRYNIFVSMMDQCNEILQMLVAKVATFVPAQKSGELNEVIEANRQTPKGQLSLVSRINLVLNLKSLEEDCRNLDESISRMDLFLSRLSANCQLSGVQPATKSKRLAKTFWRLRKHATNLYTAISKGWERDSNCHEQHEVKLRLEDRPGELKHHHGGEATKTPLCVFDLVFVGGLPSQHRLWHETTVQIPRPSPEEDNDDDEQTPTLTTQRKPPKVKIAMVKPPTGPETQKPREIQGICAAIRQAQTDQEDLHFILTSRCALARPPHRKGRVDPCQYKRTISLASVLDASTNDATTRAQFSWKARANLALLVASNFLQLLDTPWIRLKLCCDAVSFLQDSKDQLNFLKPFLCLPFGSAAATLGSKPPISDAVLELGIMLLEIWDATTLRQKFCLDADPVGRQRQMHALDWYEAVDTQLPGRCSLAIFHCISGIRGAIPGELQSDDMRVWESLCEKVIEPLRVISEF</sequence>
<proteinExistence type="predicted"/>
<protein>
    <recommendedName>
        <fullName evidence="2">DUF7580 domain-containing protein</fullName>
    </recommendedName>
</protein>
<dbReference type="AlphaFoldDB" id="A0AAV9QCN5"/>
<dbReference type="Pfam" id="PF24476">
    <property type="entry name" value="DUF7580"/>
    <property type="match status" value="1"/>
</dbReference>
<reference evidence="3 4" key="1">
    <citation type="submission" date="2023-06" db="EMBL/GenBank/DDBJ databases">
        <title>Black Yeasts Isolated from many extreme environments.</title>
        <authorList>
            <person name="Coleine C."/>
            <person name="Stajich J.E."/>
            <person name="Selbmann L."/>
        </authorList>
    </citation>
    <scope>NUCLEOTIDE SEQUENCE [LARGE SCALE GENOMIC DNA]</scope>
    <source>
        <strain evidence="3 4">CCFEE 5887</strain>
    </source>
</reference>
<organism evidence="3 4">
    <name type="scientific">Vermiconidia calcicola</name>
    <dbReference type="NCBI Taxonomy" id="1690605"/>
    <lineage>
        <taxon>Eukaryota</taxon>
        <taxon>Fungi</taxon>
        <taxon>Dikarya</taxon>
        <taxon>Ascomycota</taxon>
        <taxon>Pezizomycotina</taxon>
        <taxon>Dothideomycetes</taxon>
        <taxon>Dothideomycetidae</taxon>
        <taxon>Mycosphaerellales</taxon>
        <taxon>Extremaceae</taxon>
        <taxon>Vermiconidia</taxon>
    </lineage>
</organism>
<dbReference type="InterPro" id="IPR056002">
    <property type="entry name" value="DUF7580"/>
</dbReference>